<feature type="compositionally biased region" description="Basic and acidic residues" evidence="1">
    <location>
        <begin position="67"/>
        <end position="76"/>
    </location>
</feature>
<accession>A0A4Y3QWF1</accession>
<evidence type="ECO:0000313" key="3">
    <source>
        <dbReference type="Proteomes" id="UP000319210"/>
    </source>
</evidence>
<evidence type="ECO:0000256" key="1">
    <source>
        <dbReference type="SAM" id="MobiDB-lite"/>
    </source>
</evidence>
<organism evidence="2 3">
    <name type="scientific">Streptomyces cacaoi</name>
    <dbReference type="NCBI Taxonomy" id="1898"/>
    <lineage>
        <taxon>Bacteria</taxon>
        <taxon>Bacillati</taxon>
        <taxon>Actinomycetota</taxon>
        <taxon>Actinomycetes</taxon>
        <taxon>Kitasatosporales</taxon>
        <taxon>Streptomycetaceae</taxon>
        <taxon>Streptomyces</taxon>
    </lineage>
</organism>
<proteinExistence type="predicted"/>
<protein>
    <submittedName>
        <fullName evidence="2">Uncharacterized protein</fullName>
    </submittedName>
</protein>
<comment type="caution">
    <text evidence="2">The sequence shown here is derived from an EMBL/GenBank/DDBJ whole genome shotgun (WGS) entry which is preliminary data.</text>
</comment>
<dbReference type="EMBL" id="BJMM01000008">
    <property type="protein sequence ID" value="GEB49695.1"/>
    <property type="molecule type" value="Genomic_DNA"/>
</dbReference>
<sequence length="313" mass="33452">MSLTSFDLAIGLDATSLNTGMAELHSKHHDAVFTGRESTQFNGEQAVLTWDVKGAPTVVLSAPSQDEWDKATDAGGKRPPTTPLPSENVLRITLTNTDAALTNAGQTTSVTGKDIDVYGAVSAKDGKLSVTVLAVRLDTAGMDSWKAFFVQHLVIPHLVKAGGNALSQLTIPTQELFGEKLTLVPDQALITGTHLVLATAADIDGNATPDPLAAGFTWPDKPLWALFSRRLIEWVLDRAIREKALGKQQHFSQSSKPLTISADYRLRGYTGLRLAADSLTNAQATLDMAYGVNISPLGIDPDKCALFNATKSM</sequence>
<gene>
    <name evidence="2" type="ORF">SCA03_22460</name>
</gene>
<dbReference type="RefSeq" id="WP_086815037.1">
    <property type="nucleotide sequence ID" value="NZ_BJMM01000008.1"/>
</dbReference>
<feature type="region of interest" description="Disordered" evidence="1">
    <location>
        <begin position="63"/>
        <end position="85"/>
    </location>
</feature>
<reference evidence="2 3" key="1">
    <citation type="submission" date="2019-06" db="EMBL/GenBank/DDBJ databases">
        <title>Whole genome shotgun sequence of Streptomyces cacaoi subsp. cacaoi NBRC 12748.</title>
        <authorList>
            <person name="Hosoyama A."/>
            <person name="Uohara A."/>
            <person name="Ohji S."/>
            <person name="Ichikawa N."/>
        </authorList>
    </citation>
    <scope>NUCLEOTIDE SEQUENCE [LARGE SCALE GENOMIC DNA]</scope>
    <source>
        <strain evidence="2 3">NBRC 12748</strain>
    </source>
</reference>
<keyword evidence="3" id="KW-1185">Reference proteome</keyword>
<evidence type="ECO:0000313" key="2">
    <source>
        <dbReference type="EMBL" id="GEB49695.1"/>
    </source>
</evidence>
<dbReference type="OrthoDB" id="3930546at2"/>
<dbReference type="Proteomes" id="UP000319210">
    <property type="component" value="Unassembled WGS sequence"/>
</dbReference>
<dbReference type="AlphaFoldDB" id="A0A4Y3QWF1"/>
<name>A0A4Y3QWF1_STRCI</name>